<reference evidence="6" key="1">
    <citation type="journal article" date="2019" name="Int. J. Syst. Evol. Microbiol.">
        <title>The Global Catalogue of Microorganisms (GCM) 10K type strain sequencing project: providing services to taxonomists for standard genome sequencing and annotation.</title>
        <authorList>
            <consortium name="The Broad Institute Genomics Platform"/>
            <consortium name="The Broad Institute Genome Sequencing Center for Infectious Disease"/>
            <person name="Wu L."/>
            <person name="Ma J."/>
        </authorList>
    </citation>
    <scope>NUCLEOTIDE SEQUENCE [LARGE SCALE GENOMIC DNA]</scope>
    <source>
        <strain evidence="6">JCM 31037</strain>
    </source>
</reference>
<dbReference type="InterPro" id="IPR029058">
    <property type="entry name" value="AB_hydrolase_fold"/>
</dbReference>
<dbReference type="InterPro" id="IPR019826">
    <property type="entry name" value="Carboxylesterase_B_AS"/>
</dbReference>
<dbReference type="Gene3D" id="3.40.50.1820">
    <property type="entry name" value="alpha/beta hydrolase"/>
    <property type="match status" value="1"/>
</dbReference>
<keyword evidence="6" id="KW-1185">Reference proteome</keyword>
<dbReference type="RefSeq" id="WP_377570486.1">
    <property type="nucleotide sequence ID" value="NZ_JBHTMP010000016.1"/>
</dbReference>
<dbReference type="EMBL" id="JBHTMP010000016">
    <property type="protein sequence ID" value="MFD1322016.1"/>
    <property type="molecule type" value="Genomic_DNA"/>
</dbReference>
<comment type="similarity">
    <text evidence="1 3">Belongs to the type-B carboxylesterase/lipase family.</text>
</comment>
<dbReference type="Proteomes" id="UP001597260">
    <property type="component" value="Unassembled WGS sequence"/>
</dbReference>
<proteinExistence type="inferred from homology"/>
<evidence type="ECO:0000256" key="2">
    <source>
        <dbReference type="ARBA" id="ARBA00022801"/>
    </source>
</evidence>
<accession>A0ABW3YEJ8</accession>
<dbReference type="Pfam" id="PF00135">
    <property type="entry name" value="COesterase"/>
    <property type="match status" value="1"/>
</dbReference>
<dbReference type="InterPro" id="IPR050309">
    <property type="entry name" value="Type-B_Carboxylest/Lipase"/>
</dbReference>
<dbReference type="InterPro" id="IPR002018">
    <property type="entry name" value="CarbesteraseB"/>
</dbReference>
<sequence>MIDVTCTHATVRTRHGTVRGSTRGRIHTFKGIPYAKAPFGPDRLRPPQRVTPWTGIRPAVDFGPTAPQPQFPFPPGMDGFYPTVPGEDCLNLNVWSGDLGQVRQPVMVWLHGGGFDGGSGIIYNGSRFARDDVVFVSLNYRLGVEGFVDLGDGVVNLGLLDQIAALHWVRENIAAFGGDPDNVTIFGESSGAMSVGILLTMPAAHGLFRRAIMQSGAGNTVFAPETAQHVGRVLAAELGVPPTRDAIAIVDIERLLDAQNAVMARLAPYPDPRRWNGEPGARVTAWQPVVDGRILPARPIDAIRAGVGADVDVLVGTNAEEGRLSLVPFGLLDTITDDDLVMAMKLYGLPVEQALDVYRAANPGTGPGDLLSLLQRDWWYRIPAYRLAKARAGTSSNTYVYEFAWRSPRFDGLLGACHFLEVPFVFDLLDSPLSQKLTGTQPPQALADTMHASWIAFARHGDPGWAGYDLANRPVMRFDTTSGVVPDPQPAERTIWDGVY</sequence>
<gene>
    <name evidence="5" type="ORF">ACFQ4H_13020</name>
</gene>
<organism evidence="5 6">
    <name type="scientific">Micromonospora sonneratiae</name>
    <dbReference type="NCBI Taxonomy" id="1184706"/>
    <lineage>
        <taxon>Bacteria</taxon>
        <taxon>Bacillati</taxon>
        <taxon>Actinomycetota</taxon>
        <taxon>Actinomycetes</taxon>
        <taxon>Micromonosporales</taxon>
        <taxon>Micromonosporaceae</taxon>
        <taxon>Micromonospora</taxon>
    </lineage>
</organism>
<protein>
    <recommendedName>
        <fullName evidence="3">Carboxylic ester hydrolase</fullName>
        <ecNumber evidence="3">3.1.1.-</ecNumber>
    </recommendedName>
</protein>
<evidence type="ECO:0000259" key="4">
    <source>
        <dbReference type="Pfam" id="PF00135"/>
    </source>
</evidence>
<feature type="domain" description="Carboxylesterase type B" evidence="4">
    <location>
        <begin position="9"/>
        <end position="464"/>
    </location>
</feature>
<evidence type="ECO:0000313" key="5">
    <source>
        <dbReference type="EMBL" id="MFD1322016.1"/>
    </source>
</evidence>
<dbReference type="SUPFAM" id="SSF53474">
    <property type="entry name" value="alpha/beta-Hydrolases"/>
    <property type="match status" value="1"/>
</dbReference>
<keyword evidence="2 3" id="KW-0378">Hydrolase</keyword>
<dbReference type="EC" id="3.1.1.-" evidence="3"/>
<evidence type="ECO:0000256" key="3">
    <source>
        <dbReference type="RuleBase" id="RU361235"/>
    </source>
</evidence>
<evidence type="ECO:0000256" key="1">
    <source>
        <dbReference type="ARBA" id="ARBA00005964"/>
    </source>
</evidence>
<name>A0ABW3YEJ8_9ACTN</name>
<dbReference type="PROSITE" id="PS00122">
    <property type="entry name" value="CARBOXYLESTERASE_B_1"/>
    <property type="match status" value="1"/>
</dbReference>
<comment type="caution">
    <text evidence="5">The sequence shown here is derived from an EMBL/GenBank/DDBJ whole genome shotgun (WGS) entry which is preliminary data.</text>
</comment>
<evidence type="ECO:0000313" key="6">
    <source>
        <dbReference type="Proteomes" id="UP001597260"/>
    </source>
</evidence>
<dbReference type="PANTHER" id="PTHR11559">
    <property type="entry name" value="CARBOXYLESTERASE"/>
    <property type="match status" value="1"/>
</dbReference>